<keyword evidence="2" id="KW-1185">Reference proteome</keyword>
<proteinExistence type="predicted"/>
<comment type="caution">
    <text evidence="1">The sequence shown here is derived from an EMBL/GenBank/DDBJ whole genome shotgun (WGS) entry which is preliminary data.</text>
</comment>
<protein>
    <submittedName>
        <fullName evidence="1">Uncharacterized protein</fullName>
    </submittedName>
</protein>
<accession>B0N0L7</accession>
<reference evidence="1" key="1">
    <citation type="submission" date="2007-11" db="EMBL/GenBank/DDBJ databases">
        <authorList>
            <person name="Fulton L."/>
            <person name="Clifton S."/>
            <person name="Fulton B."/>
            <person name="Xu J."/>
            <person name="Minx P."/>
            <person name="Pepin K.H."/>
            <person name="Johnson M."/>
            <person name="Thiruvilangam P."/>
            <person name="Bhonagiri V."/>
            <person name="Nash W.E."/>
            <person name="Mardis E.R."/>
            <person name="Wilson R.K."/>
        </authorList>
    </citation>
    <scope>NUCLEOTIDE SEQUENCE [LARGE SCALE GENOMIC DNA]</scope>
    <source>
        <strain evidence="1">DSM 1402</strain>
    </source>
</reference>
<sequence length="68" mass="7963">MKNKIALEMILKAIRYLVVNPSYFKINIAIFISSSKKNRGFSKIEKINKDIDFLRTNIFIIKLAILIF</sequence>
<dbReference type="HOGENOM" id="CLU_2787475_0_0_9"/>
<organism evidence="1 2">
    <name type="scientific">Thomasclavelia ramosa DSM 1402</name>
    <dbReference type="NCBI Taxonomy" id="445974"/>
    <lineage>
        <taxon>Bacteria</taxon>
        <taxon>Bacillati</taxon>
        <taxon>Bacillota</taxon>
        <taxon>Erysipelotrichia</taxon>
        <taxon>Erysipelotrichales</taxon>
        <taxon>Coprobacillaceae</taxon>
        <taxon>Thomasclavelia</taxon>
    </lineage>
</organism>
<dbReference type="EMBL" id="ABFX02000002">
    <property type="protein sequence ID" value="EDS20046.1"/>
    <property type="molecule type" value="Genomic_DNA"/>
</dbReference>
<evidence type="ECO:0000313" key="2">
    <source>
        <dbReference type="Proteomes" id="UP000005798"/>
    </source>
</evidence>
<dbReference type="AlphaFoldDB" id="B0N0L7"/>
<name>B0N0L7_9FIRM</name>
<gene>
    <name evidence="1" type="ORF">CLORAM_00137</name>
</gene>
<evidence type="ECO:0000313" key="1">
    <source>
        <dbReference type="EMBL" id="EDS20046.1"/>
    </source>
</evidence>
<dbReference type="Proteomes" id="UP000005798">
    <property type="component" value="Unassembled WGS sequence"/>
</dbReference>
<reference evidence="1" key="2">
    <citation type="submission" date="2014-06" db="EMBL/GenBank/DDBJ databases">
        <title>Draft genome sequence of Clostridium ramosum(DSM 1402).</title>
        <authorList>
            <person name="Sudarsanam P."/>
            <person name="Ley R."/>
            <person name="Guruge J."/>
            <person name="Turnbaugh P.J."/>
            <person name="Mahowald M."/>
            <person name="Liep D."/>
            <person name="Gordon J."/>
        </authorList>
    </citation>
    <scope>NUCLEOTIDE SEQUENCE</scope>
    <source>
        <strain evidence="1">DSM 1402</strain>
    </source>
</reference>